<dbReference type="GO" id="GO:0000729">
    <property type="term" value="P:DNA double-strand break processing"/>
    <property type="evidence" value="ECO:0007669"/>
    <property type="project" value="TreeGrafter"/>
</dbReference>
<proteinExistence type="predicted"/>
<dbReference type="Proteomes" id="UP001162480">
    <property type="component" value="Chromosome 15"/>
</dbReference>
<dbReference type="GO" id="GO:0031297">
    <property type="term" value="P:replication fork processing"/>
    <property type="evidence" value="ECO:0007669"/>
    <property type="project" value="TreeGrafter"/>
</dbReference>
<dbReference type="GO" id="GO:0046975">
    <property type="term" value="F:histone H3K36 methyltransferase activity"/>
    <property type="evidence" value="ECO:0007669"/>
    <property type="project" value="TreeGrafter"/>
</dbReference>
<dbReference type="GO" id="GO:0000014">
    <property type="term" value="F:single-stranded DNA endodeoxyribonuclease activity"/>
    <property type="evidence" value="ECO:0007669"/>
    <property type="project" value="TreeGrafter"/>
</dbReference>
<dbReference type="GO" id="GO:0042800">
    <property type="term" value="F:histone H3K4 methyltransferase activity"/>
    <property type="evidence" value="ECO:0007669"/>
    <property type="project" value="TreeGrafter"/>
</dbReference>
<name>A0AA36BIK2_OCTVU</name>
<evidence type="ECO:0000313" key="2">
    <source>
        <dbReference type="Proteomes" id="UP001162480"/>
    </source>
</evidence>
<dbReference type="GO" id="GO:0000793">
    <property type="term" value="C:condensed chromosome"/>
    <property type="evidence" value="ECO:0007669"/>
    <property type="project" value="TreeGrafter"/>
</dbReference>
<dbReference type="EMBL" id="OX597828">
    <property type="protein sequence ID" value="CAI9734087.1"/>
    <property type="molecule type" value="Genomic_DNA"/>
</dbReference>
<dbReference type="InterPro" id="IPR036388">
    <property type="entry name" value="WH-like_DNA-bd_sf"/>
</dbReference>
<dbReference type="GO" id="GO:0035861">
    <property type="term" value="C:site of double-strand break"/>
    <property type="evidence" value="ECO:0007669"/>
    <property type="project" value="TreeGrafter"/>
</dbReference>
<organism evidence="1 2">
    <name type="scientific">Octopus vulgaris</name>
    <name type="common">Common octopus</name>
    <dbReference type="NCBI Taxonomy" id="6645"/>
    <lineage>
        <taxon>Eukaryota</taxon>
        <taxon>Metazoa</taxon>
        <taxon>Spiralia</taxon>
        <taxon>Lophotrochozoa</taxon>
        <taxon>Mollusca</taxon>
        <taxon>Cephalopoda</taxon>
        <taxon>Coleoidea</taxon>
        <taxon>Octopodiformes</taxon>
        <taxon>Octopoda</taxon>
        <taxon>Incirrata</taxon>
        <taxon>Octopodidae</taxon>
        <taxon>Octopus</taxon>
    </lineage>
</organism>
<dbReference type="GO" id="GO:0005634">
    <property type="term" value="C:nucleus"/>
    <property type="evidence" value="ECO:0007669"/>
    <property type="project" value="TreeGrafter"/>
</dbReference>
<dbReference type="PANTHER" id="PTHR46060">
    <property type="entry name" value="MARINER MOS1 TRANSPOSASE-LIKE PROTEIN"/>
    <property type="match status" value="1"/>
</dbReference>
<dbReference type="Gene3D" id="1.10.10.10">
    <property type="entry name" value="Winged helix-like DNA-binding domain superfamily/Winged helix DNA-binding domain"/>
    <property type="match status" value="1"/>
</dbReference>
<sequence>MDNQNTANTCKNICEVYGDDDAVGESIIRMWLSKSKTGEFSLEDDSRSGRPSNFEEDVLKAKIEENSNITTRELAEELEVSKTNYLHWICKPFSFLMSYC</sequence>
<keyword evidence="2" id="KW-1185">Reference proteome</keyword>
<accession>A0AA36BIK2</accession>
<dbReference type="AlphaFoldDB" id="A0AA36BIK2"/>
<reference evidence="1" key="1">
    <citation type="submission" date="2023-08" db="EMBL/GenBank/DDBJ databases">
        <authorList>
            <person name="Alioto T."/>
            <person name="Alioto T."/>
            <person name="Gomez Garrido J."/>
        </authorList>
    </citation>
    <scope>NUCLEOTIDE SEQUENCE</scope>
</reference>
<dbReference type="GO" id="GO:0015074">
    <property type="term" value="P:DNA integration"/>
    <property type="evidence" value="ECO:0007669"/>
    <property type="project" value="TreeGrafter"/>
</dbReference>
<protein>
    <recommendedName>
        <fullName evidence="3">Histone-lysine N-methyltransferase SETMAR-like</fullName>
    </recommendedName>
</protein>
<dbReference type="GO" id="GO:0003697">
    <property type="term" value="F:single-stranded DNA binding"/>
    <property type="evidence" value="ECO:0007669"/>
    <property type="project" value="TreeGrafter"/>
</dbReference>
<evidence type="ECO:0000313" key="1">
    <source>
        <dbReference type="EMBL" id="CAI9734087.1"/>
    </source>
</evidence>
<dbReference type="InterPro" id="IPR052709">
    <property type="entry name" value="Transposase-MT_Hybrid"/>
</dbReference>
<evidence type="ECO:0008006" key="3">
    <source>
        <dbReference type="Google" id="ProtNLM"/>
    </source>
</evidence>
<gene>
    <name evidence="1" type="ORF">OCTVUL_1B019617</name>
</gene>
<dbReference type="GO" id="GO:0006303">
    <property type="term" value="P:double-strand break repair via nonhomologous end joining"/>
    <property type="evidence" value="ECO:0007669"/>
    <property type="project" value="TreeGrafter"/>
</dbReference>
<dbReference type="GO" id="GO:0044547">
    <property type="term" value="F:DNA topoisomerase binding"/>
    <property type="evidence" value="ECO:0007669"/>
    <property type="project" value="TreeGrafter"/>
</dbReference>
<dbReference type="GO" id="GO:0044774">
    <property type="term" value="P:mitotic DNA integrity checkpoint signaling"/>
    <property type="evidence" value="ECO:0007669"/>
    <property type="project" value="TreeGrafter"/>
</dbReference>
<dbReference type="PANTHER" id="PTHR46060:SF2">
    <property type="entry name" value="HISTONE-LYSINE N-METHYLTRANSFERASE SETMAR"/>
    <property type="match status" value="1"/>
</dbReference>
<dbReference type="GO" id="GO:0003690">
    <property type="term" value="F:double-stranded DNA binding"/>
    <property type="evidence" value="ECO:0007669"/>
    <property type="project" value="TreeGrafter"/>
</dbReference>